<dbReference type="Proteomes" id="UP000198612">
    <property type="component" value="Unassembled WGS sequence"/>
</dbReference>
<dbReference type="RefSeq" id="WP_089720884.1">
    <property type="nucleotide sequence ID" value="NZ_FNBJ01000050.1"/>
</dbReference>
<dbReference type="EMBL" id="FNBJ01000050">
    <property type="protein sequence ID" value="SDG13055.1"/>
    <property type="molecule type" value="Genomic_DNA"/>
</dbReference>
<gene>
    <name evidence="1" type="ORF">SAMN04488598_1502</name>
    <name evidence="2" type="ORF">SAMN04515652_14220</name>
</gene>
<evidence type="ECO:0000313" key="4">
    <source>
        <dbReference type="Proteomes" id="UP000199519"/>
    </source>
</evidence>
<evidence type="ECO:0000313" key="2">
    <source>
        <dbReference type="EMBL" id="SET22088.1"/>
    </source>
</evidence>
<sequence>MSQFDNFFNEVFDKFSKDITDRIFLMIENDPELMDKYSSLVGNDKKVKDELNSELGKEIRKKYDLENLKKNKNPKSSLIETYREHK</sequence>
<evidence type="ECO:0000313" key="1">
    <source>
        <dbReference type="EMBL" id="SDG13055.1"/>
    </source>
</evidence>
<dbReference type="EMBL" id="FOHG01000042">
    <property type="protein sequence ID" value="SET22088.1"/>
    <property type="molecule type" value="Genomic_DNA"/>
</dbReference>
<name>A0A1I0CQQ9_9FIRM</name>
<reference evidence="3 4" key="1">
    <citation type="submission" date="2016-10" db="EMBL/GenBank/DDBJ databases">
        <authorList>
            <person name="Varghese N."/>
            <person name="Submissions S."/>
        </authorList>
    </citation>
    <scope>NUCLEOTIDE SEQUENCE [LARGE SCALE GENOMIC DNA]</scope>
    <source>
        <strain evidence="1 4">WG2</strain>
        <strain evidence="2 3">WG5</strain>
    </source>
</reference>
<accession>A0A1I0CQQ9</accession>
<dbReference type="Proteomes" id="UP000199519">
    <property type="component" value="Unassembled WGS sequence"/>
</dbReference>
<organism evidence="2 3">
    <name type="scientific">Halanaerobium congolense</name>
    <dbReference type="NCBI Taxonomy" id="54121"/>
    <lineage>
        <taxon>Bacteria</taxon>
        <taxon>Bacillati</taxon>
        <taxon>Bacillota</taxon>
        <taxon>Clostridia</taxon>
        <taxon>Halanaerobiales</taxon>
        <taxon>Halanaerobiaceae</taxon>
        <taxon>Halanaerobium</taxon>
    </lineage>
</organism>
<evidence type="ECO:0000313" key="3">
    <source>
        <dbReference type="Proteomes" id="UP000198612"/>
    </source>
</evidence>
<proteinExistence type="predicted"/>
<protein>
    <submittedName>
        <fullName evidence="2">Uncharacterized protein</fullName>
    </submittedName>
</protein>
<keyword evidence="4" id="KW-1185">Reference proteome</keyword>
<dbReference type="AlphaFoldDB" id="A0A1I0CQQ9"/>